<evidence type="ECO:0000256" key="3">
    <source>
        <dbReference type="ARBA" id="ARBA00022705"/>
    </source>
</evidence>
<dbReference type="Ensembl" id="ENSPTET00000004666.1">
    <property type="protein sequence ID" value="ENSPTEP00000002980.1"/>
    <property type="gene ID" value="ENSPTEG00000003524.1"/>
</dbReference>
<protein>
    <recommendedName>
        <fullName evidence="6">DNA polymerase II subunit 2</fullName>
    </recommendedName>
</protein>
<dbReference type="Pfam" id="PF04042">
    <property type="entry name" value="DNA_pol_E_B"/>
    <property type="match status" value="1"/>
</dbReference>
<comment type="similarity">
    <text evidence="2">Belongs to the DNA polymerase epsilon subunit B family.</text>
</comment>
<dbReference type="GO" id="GO:0008622">
    <property type="term" value="C:epsilon DNA polymerase complex"/>
    <property type="evidence" value="ECO:0007669"/>
    <property type="project" value="InterPro"/>
</dbReference>
<sequence length="633" mass="74304">MDAWVKAKLIENITKNHDIKNINLYITNIDQHIAKIKNEGGSIIDEVFLAFNGSISHISLYAYLYDHNVNVDLNCLNFINEHSYIEEEKLIQEQEKGGGGDKVVDITKFDSDLIFYIVKEYKENFEENYNLTIEDLENIILKYKEQEYQESIKLYKEKYKDGVKVYNTFLDISHFYYDEKKMKLIKKQKNESVENYNEYINSKVDVEFYDLKYNVQCKKTKGHPSVLFWSDAINEIQIKDKTIITSVDAIKLTNTGHQHVIGILGLNRDGDLVIQGIRNEIILFIYENCVINYGIYCIGHVILVQGRMKLANKTFYASEIMHPPRSYEDEKNEDDVFYEFENDKEKKEISEYEIIVKNNDKNQIWIMMHDIYLDNSYTFEILDKMFSVYVNTYPDNDLPIGFVFMGDFISLKFDYNKNFNNLYIKGFEKLSYLLISKFKLILQNCYLIFIPGKNDPCACKNSIPKMPILPYYIKKFQQNIESFFSCKNEKIIFATNPCRIRHFSKKMIFFRHDILNDLIWSSSINANSGGAYENSDKQNLQNILTSTIIGQSHIYPIPHDNRILKRYSSFLFLYPLPNFICICDNTCSSFISYASDNTNDAIISNSDISFTKKKTFTVYNVLKHEAKRYVVSM</sequence>
<evidence type="ECO:0000256" key="6">
    <source>
        <dbReference type="ARBA" id="ARBA00032930"/>
    </source>
</evidence>
<keyword evidence="5" id="KW-0539">Nucleus</keyword>
<dbReference type="PANTHER" id="PTHR12708:SF0">
    <property type="entry name" value="DNA POLYMERASE EPSILON SUBUNIT 2"/>
    <property type="match status" value="1"/>
</dbReference>
<dbReference type="Proteomes" id="UP000694416">
    <property type="component" value="Unplaced"/>
</dbReference>
<dbReference type="PANTHER" id="PTHR12708">
    <property type="entry name" value="DNA POLYMERASE EPSILON SUBUNIT B"/>
    <property type="match status" value="1"/>
</dbReference>
<keyword evidence="3" id="KW-0235">DNA replication</keyword>
<dbReference type="InterPro" id="IPR007185">
    <property type="entry name" value="DNA_pol_a/d/e_bsu"/>
</dbReference>
<reference evidence="8" key="2">
    <citation type="submission" date="2025-09" db="UniProtKB">
        <authorList>
            <consortium name="Ensembl"/>
        </authorList>
    </citation>
    <scope>IDENTIFICATION</scope>
</reference>
<evidence type="ECO:0000256" key="2">
    <source>
        <dbReference type="ARBA" id="ARBA00009560"/>
    </source>
</evidence>
<dbReference type="GO" id="GO:0006261">
    <property type="term" value="P:DNA-templated DNA replication"/>
    <property type="evidence" value="ECO:0007669"/>
    <property type="project" value="InterPro"/>
</dbReference>
<keyword evidence="4" id="KW-0238">DNA-binding</keyword>
<keyword evidence="9" id="KW-1185">Reference proteome</keyword>
<dbReference type="GO" id="GO:0003677">
    <property type="term" value="F:DNA binding"/>
    <property type="evidence" value="ECO:0007669"/>
    <property type="project" value="UniProtKB-KW"/>
</dbReference>
<name>A0A8C9GLL0_9PRIM</name>
<evidence type="ECO:0000313" key="9">
    <source>
        <dbReference type="Proteomes" id="UP000694416"/>
    </source>
</evidence>
<dbReference type="AlphaFoldDB" id="A0A8C9GLL0"/>
<reference evidence="8" key="1">
    <citation type="submission" date="2025-08" db="UniProtKB">
        <authorList>
            <consortium name="Ensembl"/>
        </authorList>
    </citation>
    <scope>IDENTIFICATION</scope>
</reference>
<comment type="subcellular location">
    <subcellularLocation>
        <location evidence="1">Nucleus</location>
    </subcellularLocation>
</comment>
<dbReference type="InterPro" id="IPR016266">
    <property type="entry name" value="POLE2"/>
</dbReference>
<evidence type="ECO:0000259" key="7">
    <source>
        <dbReference type="Pfam" id="PF04042"/>
    </source>
</evidence>
<organism evidence="8 9">
    <name type="scientific">Piliocolobus tephrosceles</name>
    <name type="common">Ugandan red Colobus</name>
    <dbReference type="NCBI Taxonomy" id="591936"/>
    <lineage>
        <taxon>Eukaryota</taxon>
        <taxon>Metazoa</taxon>
        <taxon>Chordata</taxon>
        <taxon>Craniata</taxon>
        <taxon>Vertebrata</taxon>
        <taxon>Euteleostomi</taxon>
        <taxon>Mammalia</taxon>
        <taxon>Eutheria</taxon>
        <taxon>Euarchontoglires</taxon>
        <taxon>Primates</taxon>
        <taxon>Haplorrhini</taxon>
        <taxon>Catarrhini</taxon>
        <taxon>Cercopithecidae</taxon>
        <taxon>Colobinae</taxon>
        <taxon>Piliocolobus</taxon>
    </lineage>
</organism>
<proteinExistence type="inferred from homology"/>
<evidence type="ECO:0000256" key="1">
    <source>
        <dbReference type="ARBA" id="ARBA00004123"/>
    </source>
</evidence>
<feature type="domain" description="DNA polymerase alpha/delta/epsilon subunit B" evidence="7">
    <location>
        <begin position="370"/>
        <end position="591"/>
    </location>
</feature>
<evidence type="ECO:0000256" key="4">
    <source>
        <dbReference type="ARBA" id="ARBA00023125"/>
    </source>
</evidence>
<evidence type="ECO:0000256" key="5">
    <source>
        <dbReference type="ARBA" id="ARBA00023242"/>
    </source>
</evidence>
<evidence type="ECO:0000313" key="8">
    <source>
        <dbReference type="Ensembl" id="ENSPTEP00000002980.1"/>
    </source>
</evidence>
<accession>A0A8C9GLL0</accession>
<dbReference type="GO" id="GO:0042276">
    <property type="term" value="P:error-prone translesion synthesis"/>
    <property type="evidence" value="ECO:0007669"/>
    <property type="project" value="TreeGrafter"/>
</dbReference>